<dbReference type="Pfam" id="PF01844">
    <property type="entry name" value="HNH"/>
    <property type="match status" value="1"/>
</dbReference>
<feature type="non-terminal residue" evidence="2">
    <location>
        <position position="341"/>
    </location>
</feature>
<keyword evidence="2" id="KW-0378">Hydrolase</keyword>
<dbReference type="GO" id="GO:0004519">
    <property type="term" value="F:endonuclease activity"/>
    <property type="evidence" value="ECO:0007669"/>
    <property type="project" value="UniProtKB-KW"/>
</dbReference>
<dbReference type="InterPro" id="IPR003615">
    <property type="entry name" value="HNH_nuc"/>
</dbReference>
<dbReference type="NCBIfam" id="NF040563">
    <property type="entry name" value="guided_IscB"/>
    <property type="match status" value="1"/>
</dbReference>
<protein>
    <submittedName>
        <fullName evidence="2">RNA-guided endonuclease IscB</fullName>
    </submittedName>
</protein>
<name>A0ABU1D4Z7_9BURK</name>
<proteinExistence type="predicted"/>
<dbReference type="RefSeq" id="WP_347286683.1">
    <property type="nucleotide sequence ID" value="NZ_JAUZQE010000009.1"/>
</dbReference>
<evidence type="ECO:0000313" key="2">
    <source>
        <dbReference type="EMBL" id="MDR4125499.1"/>
    </source>
</evidence>
<dbReference type="InterPro" id="IPR025938">
    <property type="entry name" value="RRXRR_dom"/>
</dbReference>
<keyword evidence="2" id="KW-0255">Endonuclease</keyword>
<evidence type="ECO:0000259" key="1">
    <source>
        <dbReference type="SMART" id="SM00507"/>
    </source>
</evidence>
<reference evidence="2 3" key="1">
    <citation type="submission" date="2023-08" db="EMBL/GenBank/DDBJ databases">
        <title>Alcaligenaceae gen. nov., a novel taxon isolated from the sludge of Yixing Pesticide Factory.</title>
        <authorList>
            <person name="Ruan L."/>
        </authorList>
    </citation>
    <scope>NUCLEOTIDE SEQUENCE [LARGE SCALE GENOMIC DNA]</scope>
    <source>
        <strain evidence="2 3">LG-2</strain>
    </source>
</reference>
<evidence type="ECO:0000313" key="3">
    <source>
        <dbReference type="Proteomes" id="UP001232156"/>
    </source>
</evidence>
<dbReference type="InterPro" id="IPR002711">
    <property type="entry name" value="HNH"/>
</dbReference>
<dbReference type="Pfam" id="PF14239">
    <property type="entry name" value="RRXRR"/>
    <property type="match status" value="1"/>
</dbReference>
<dbReference type="CDD" id="cd00085">
    <property type="entry name" value="HNHc"/>
    <property type="match status" value="1"/>
</dbReference>
<feature type="domain" description="HNH nuclease" evidence="1">
    <location>
        <begin position="196"/>
        <end position="247"/>
    </location>
</feature>
<dbReference type="Proteomes" id="UP001232156">
    <property type="component" value="Unassembled WGS sequence"/>
</dbReference>
<dbReference type="InterPro" id="IPR047693">
    <property type="entry name" value="RNA-guided_IscB-like"/>
</dbReference>
<accession>A0ABU1D4Z7</accession>
<keyword evidence="2" id="KW-0540">Nuclease</keyword>
<dbReference type="EMBL" id="JAUZQE010000009">
    <property type="protein sequence ID" value="MDR4125499.1"/>
    <property type="molecule type" value="Genomic_DNA"/>
</dbReference>
<keyword evidence="3" id="KW-1185">Reference proteome</keyword>
<dbReference type="SMART" id="SM00507">
    <property type="entry name" value="HNHc"/>
    <property type="match status" value="1"/>
</dbReference>
<gene>
    <name evidence="2" type="primary">iscB</name>
    <name evidence="2" type="ORF">Q8947_05825</name>
</gene>
<sequence length="341" mass="37864">MSVFVLDRSGLPLMPCSEKRARKLLAAGRARVHRLVPFVIRLMDRHADSCAFQPLRIKLDPGSKATGLALVRDTETVESGTGEIQRGAAVLSLLDLVHRGRQISEALTARRSMRRRRRGNLRYRAPRFLNRTRKAGWLAPSLQHRVDTTLAWVTRIRRWAPVTAISSELVRFDMQALENPEISGIEYQQGTLAGYEVREYLLEKWGRKCAYCDASGVPLQIEHLHARARGGSNRISNLALACGLCNRKKAALPLEVFLSKDSKRLARIQAQAKRPLKDAAAVNATRWALTNALKATGLPVELASGGRTKYNRSQLGVPKTHALDAACVGSVDAIKAWRKPT</sequence>
<comment type="caution">
    <text evidence="2">The sequence shown here is derived from an EMBL/GenBank/DDBJ whole genome shotgun (WGS) entry which is preliminary data.</text>
</comment>
<dbReference type="Gene3D" id="1.10.30.50">
    <property type="match status" value="1"/>
</dbReference>
<organism evidence="2 3">
    <name type="scientific">Yanghanlia caeni</name>
    <dbReference type="NCBI Taxonomy" id="3064283"/>
    <lineage>
        <taxon>Bacteria</taxon>
        <taxon>Pseudomonadati</taxon>
        <taxon>Pseudomonadota</taxon>
        <taxon>Betaproteobacteria</taxon>
        <taxon>Burkholderiales</taxon>
        <taxon>Alcaligenaceae</taxon>
        <taxon>Yanghanlia</taxon>
    </lineage>
</organism>